<proteinExistence type="predicted"/>
<feature type="signal peptide" evidence="1">
    <location>
        <begin position="1"/>
        <end position="19"/>
    </location>
</feature>
<dbReference type="OrthoDB" id="195015at2759"/>
<protein>
    <submittedName>
        <fullName evidence="2">Jg8134 protein</fullName>
    </submittedName>
</protein>
<dbReference type="EMBL" id="CAKXAJ010016858">
    <property type="protein sequence ID" value="CAH2216791.1"/>
    <property type="molecule type" value="Genomic_DNA"/>
</dbReference>
<evidence type="ECO:0000313" key="2">
    <source>
        <dbReference type="EMBL" id="CAH2216791.1"/>
    </source>
</evidence>
<keyword evidence="3" id="KW-1185">Reference proteome</keyword>
<keyword evidence="1" id="KW-0732">Signal</keyword>
<comment type="caution">
    <text evidence="2">The sequence shown here is derived from an EMBL/GenBank/DDBJ whole genome shotgun (WGS) entry which is preliminary data.</text>
</comment>
<organism evidence="2 3">
    <name type="scientific">Pararge aegeria aegeria</name>
    <dbReference type="NCBI Taxonomy" id="348720"/>
    <lineage>
        <taxon>Eukaryota</taxon>
        <taxon>Metazoa</taxon>
        <taxon>Ecdysozoa</taxon>
        <taxon>Arthropoda</taxon>
        <taxon>Hexapoda</taxon>
        <taxon>Insecta</taxon>
        <taxon>Pterygota</taxon>
        <taxon>Neoptera</taxon>
        <taxon>Endopterygota</taxon>
        <taxon>Lepidoptera</taxon>
        <taxon>Glossata</taxon>
        <taxon>Ditrysia</taxon>
        <taxon>Papilionoidea</taxon>
        <taxon>Nymphalidae</taxon>
        <taxon>Satyrinae</taxon>
        <taxon>Satyrini</taxon>
        <taxon>Parargina</taxon>
        <taxon>Pararge</taxon>
    </lineage>
</organism>
<dbReference type="AlphaFoldDB" id="A0A8S4QNL3"/>
<evidence type="ECO:0000313" key="3">
    <source>
        <dbReference type="Proteomes" id="UP000838756"/>
    </source>
</evidence>
<gene>
    <name evidence="2" type="primary">jg8134</name>
    <name evidence="2" type="ORF">PAEG_LOCUS4748</name>
</gene>
<accession>A0A8S4QNL3</accession>
<name>A0A8S4QNL3_9NEOP</name>
<reference evidence="2" key="1">
    <citation type="submission" date="2022-03" db="EMBL/GenBank/DDBJ databases">
        <authorList>
            <person name="Lindestad O."/>
        </authorList>
    </citation>
    <scope>NUCLEOTIDE SEQUENCE</scope>
</reference>
<evidence type="ECO:0000256" key="1">
    <source>
        <dbReference type="SAM" id="SignalP"/>
    </source>
</evidence>
<sequence length="125" mass="13793">MKFPVLMAAMALAMTGVFGANNNPIMTTKVGALLLDGIQLCANPGLFGAIACAQIRPLAAEVQNIEEQEGGILEFSILRYPLNLFAHDIMEPFCYYFYTNKTCHCVAPLLRDTMENRETQFAANQ</sequence>
<feature type="chain" id="PRO_5035802130" evidence="1">
    <location>
        <begin position="20"/>
        <end position="125"/>
    </location>
</feature>
<dbReference type="Proteomes" id="UP000838756">
    <property type="component" value="Unassembled WGS sequence"/>
</dbReference>